<name>A0ABW2QJA5_9BURK</name>
<keyword evidence="2" id="KW-1185">Reference proteome</keyword>
<organism evidence="1 2">
    <name type="scientific">Hydrogenophaga atypica</name>
    <dbReference type="NCBI Taxonomy" id="249409"/>
    <lineage>
        <taxon>Bacteria</taxon>
        <taxon>Pseudomonadati</taxon>
        <taxon>Pseudomonadota</taxon>
        <taxon>Betaproteobacteria</taxon>
        <taxon>Burkholderiales</taxon>
        <taxon>Comamonadaceae</taxon>
        <taxon>Hydrogenophaga</taxon>
    </lineage>
</organism>
<reference evidence="2" key="1">
    <citation type="journal article" date="2019" name="Int. J. Syst. Evol. Microbiol.">
        <title>The Global Catalogue of Microorganisms (GCM) 10K type strain sequencing project: providing services to taxonomists for standard genome sequencing and annotation.</title>
        <authorList>
            <consortium name="The Broad Institute Genomics Platform"/>
            <consortium name="The Broad Institute Genome Sequencing Center for Infectious Disease"/>
            <person name="Wu L."/>
            <person name="Ma J."/>
        </authorList>
    </citation>
    <scope>NUCLEOTIDE SEQUENCE [LARGE SCALE GENOMIC DNA]</scope>
    <source>
        <strain evidence="2">CGMCC 1.12371</strain>
    </source>
</reference>
<evidence type="ECO:0000313" key="2">
    <source>
        <dbReference type="Proteomes" id="UP001596501"/>
    </source>
</evidence>
<proteinExistence type="predicted"/>
<sequence>MRWPRKIAERNAARDEFHHRNWDAEVVSTRPREIGADTSDLADTCS</sequence>
<protein>
    <submittedName>
        <fullName evidence="1">Uncharacterized protein</fullName>
    </submittedName>
</protein>
<comment type="caution">
    <text evidence="1">The sequence shown here is derived from an EMBL/GenBank/DDBJ whole genome shotgun (WGS) entry which is preliminary data.</text>
</comment>
<accession>A0ABW2QJA5</accession>
<dbReference type="EMBL" id="JBHTCA010000006">
    <property type="protein sequence ID" value="MFC7409511.1"/>
    <property type="molecule type" value="Genomic_DNA"/>
</dbReference>
<dbReference type="RefSeq" id="WP_382223322.1">
    <property type="nucleotide sequence ID" value="NZ_JBHTCA010000006.1"/>
</dbReference>
<gene>
    <name evidence="1" type="ORF">ACFQPB_11625</name>
</gene>
<dbReference type="Proteomes" id="UP001596501">
    <property type="component" value="Unassembled WGS sequence"/>
</dbReference>
<evidence type="ECO:0000313" key="1">
    <source>
        <dbReference type="EMBL" id="MFC7409511.1"/>
    </source>
</evidence>